<keyword evidence="9" id="KW-1185">Reference proteome</keyword>
<dbReference type="InterPro" id="IPR012094">
    <property type="entry name" value="tRNA_Ile_lys_synt"/>
</dbReference>
<dbReference type="NCBIfam" id="TIGR02432">
    <property type="entry name" value="lysidine_TilS_N"/>
    <property type="match status" value="1"/>
</dbReference>
<keyword evidence="1 6" id="KW-0436">Ligase</keyword>
<comment type="similarity">
    <text evidence="6">Belongs to the tRNA(Ile)-lysidine synthase family.</text>
</comment>
<dbReference type="GO" id="GO:0005524">
    <property type="term" value="F:ATP binding"/>
    <property type="evidence" value="ECO:0007669"/>
    <property type="project" value="UniProtKB-UniRule"/>
</dbReference>
<evidence type="ECO:0000259" key="7">
    <source>
        <dbReference type="Pfam" id="PF01171"/>
    </source>
</evidence>
<proteinExistence type="inferred from homology"/>
<dbReference type="InterPro" id="IPR012795">
    <property type="entry name" value="tRNA_Ile_lys_synt_N"/>
</dbReference>
<keyword evidence="3 6" id="KW-0547">Nucleotide-binding</keyword>
<name>F0J313_ACIMA</name>
<dbReference type="EMBL" id="AP012035">
    <property type="protein sequence ID" value="BAJ79802.1"/>
    <property type="molecule type" value="Genomic_DNA"/>
</dbReference>
<evidence type="ECO:0000313" key="9">
    <source>
        <dbReference type="Proteomes" id="UP000007100"/>
    </source>
</evidence>
<comment type="subcellular location">
    <subcellularLocation>
        <location evidence="6">Cytoplasm</location>
    </subcellularLocation>
</comment>
<gene>
    <name evidence="6 8" type="primary">tilS</name>
    <name evidence="8" type="ordered locus">ACMV_04550</name>
</gene>
<dbReference type="InterPro" id="IPR014729">
    <property type="entry name" value="Rossmann-like_a/b/a_fold"/>
</dbReference>
<dbReference type="PANTHER" id="PTHR43033:SF5">
    <property type="entry name" value="TRNA(ILE)-LYSIDINE SYNTHETASE"/>
    <property type="match status" value="1"/>
</dbReference>
<dbReference type="RefSeq" id="WP_013639419.1">
    <property type="nucleotide sequence ID" value="NC_015186.1"/>
</dbReference>
<evidence type="ECO:0000256" key="3">
    <source>
        <dbReference type="ARBA" id="ARBA00022741"/>
    </source>
</evidence>
<dbReference type="GO" id="GO:0005737">
    <property type="term" value="C:cytoplasm"/>
    <property type="evidence" value="ECO:0007669"/>
    <property type="project" value="UniProtKB-SubCell"/>
</dbReference>
<dbReference type="HOGENOM" id="CLU_018869_3_2_5"/>
<dbReference type="InterPro" id="IPR011063">
    <property type="entry name" value="TilS/TtcA_N"/>
</dbReference>
<dbReference type="EC" id="6.3.4.19" evidence="6"/>
<keyword evidence="4 6" id="KW-0067">ATP-binding</keyword>
<reference evidence="8 9" key="1">
    <citation type="submission" date="2010-12" db="EMBL/GenBank/DDBJ databases">
        <title>Whole genome sequence of Acidiphilium multivorum AIU301.</title>
        <authorList>
            <person name="Narita-Yamada S."/>
            <person name="Nakamura S."/>
            <person name="Ito N."/>
            <person name="Takarada H."/>
            <person name="Katano Y."/>
            <person name="Nakazawa H."/>
            <person name="Hosoyama A."/>
            <person name="Yamada R."/>
            <person name="Fujita N."/>
        </authorList>
    </citation>
    <scope>NUCLEOTIDE SEQUENCE [LARGE SCALE GENOMIC DNA]</scope>
    <source>
        <strain evidence="9">DSM 11245 / JCM 8867 / AIU301</strain>
    </source>
</reference>
<protein>
    <recommendedName>
        <fullName evidence="6">tRNA(Ile)-lysidine synthase</fullName>
        <ecNumber evidence="6">6.3.4.19</ecNumber>
    </recommendedName>
    <alternativeName>
        <fullName evidence="6">tRNA(Ile)-2-lysyl-cytidine synthase</fullName>
    </alternativeName>
    <alternativeName>
        <fullName evidence="6">tRNA(Ile)-lysidine synthetase</fullName>
    </alternativeName>
</protein>
<dbReference type="PANTHER" id="PTHR43033">
    <property type="entry name" value="TRNA(ILE)-LYSIDINE SYNTHASE-RELATED"/>
    <property type="match status" value="1"/>
</dbReference>
<comment type="catalytic activity">
    <reaction evidence="5 6">
        <text>cytidine(34) in tRNA(Ile2) + L-lysine + ATP = lysidine(34) in tRNA(Ile2) + AMP + diphosphate + H(+)</text>
        <dbReference type="Rhea" id="RHEA:43744"/>
        <dbReference type="Rhea" id="RHEA-COMP:10625"/>
        <dbReference type="Rhea" id="RHEA-COMP:10670"/>
        <dbReference type="ChEBI" id="CHEBI:15378"/>
        <dbReference type="ChEBI" id="CHEBI:30616"/>
        <dbReference type="ChEBI" id="CHEBI:32551"/>
        <dbReference type="ChEBI" id="CHEBI:33019"/>
        <dbReference type="ChEBI" id="CHEBI:82748"/>
        <dbReference type="ChEBI" id="CHEBI:83665"/>
        <dbReference type="ChEBI" id="CHEBI:456215"/>
        <dbReference type="EC" id="6.3.4.19"/>
    </reaction>
</comment>
<dbReference type="KEGG" id="amv:ACMV_04550"/>
<dbReference type="AlphaFoldDB" id="F0J313"/>
<keyword evidence="6" id="KW-0963">Cytoplasm</keyword>
<dbReference type="Proteomes" id="UP000007100">
    <property type="component" value="Chromosome"/>
</dbReference>
<feature type="binding site" evidence="6">
    <location>
        <begin position="18"/>
        <end position="23"/>
    </location>
    <ligand>
        <name>ATP</name>
        <dbReference type="ChEBI" id="CHEBI:30616"/>
    </ligand>
</feature>
<evidence type="ECO:0000256" key="2">
    <source>
        <dbReference type="ARBA" id="ARBA00022694"/>
    </source>
</evidence>
<dbReference type="CDD" id="cd01992">
    <property type="entry name" value="TilS_N"/>
    <property type="match status" value="1"/>
</dbReference>
<dbReference type="GO" id="GO:0006400">
    <property type="term" value="P:tRNA modification"/>
    <property type="evidence" value="ECO:0007669"/>
    <property type="project" value="UniProtKB-UniRule"/>
</dbReference>
<keyword evidence="2 6" id="KW-0819">tRNA processing</keyword>
<dbReference type="GO" id="GO:0032267">
    <property type="term" value="F:tRNA(Ile)-lysidine synthase activity"/>
    <property type="evidence" value="ECO:0007669"/>
    <property type="project" value="UniProtKB-EC"/>
</dbReference>
<dbReference type="Pfam" id="PF01171">
    <property type="entry name" value="ATP_bind_3"/>
    <property type="match status" value="1"/>
</dbReference>
<evidence type="ECO:0000256" key="1">
    <source>
        <dbReference type="ARBA" id="ARBA00022598"/>
    </source>
</evidence>
<organism evidence="8 9">
    <name type="scientific">Acidiphilium multivorum (strain DSM 11245 / JCM 8867 / NBRC 100883 / AIU 301)</name>
    <dbReference type="NCBI Taxonomy" id="926570"/>
    <lineage>
        <taxon>Bacteria</taxon>
        <taxon>Pseudomonadati</taxon>
        <taxon>Pseudomonadota</taxon>
        <taxon>Alphaproteobacteria</taxon>
        <taxon>Acetobacterales</taxon>
        <taxon>Acidocellaceae</taxon>
        <taxon>Acidiphilium</taxon>
    </lineage>
</organism>
<feature type="domain" description="tRNA(Ile)-lysidine/2-thiocytidine synthase N-terminal" evidence="7">
    <location>
        <begin position="13"/>
        <end position="188"/>
    </location>
</feature>
<dbReference type="HAMAP" id="MF_01161">
    <property type="entry name" value="tRNA_Ile_lys_synt"/>
    <property type="match status" value="1"/>
</dbReference>
<evidence type="ECO:0000256" key="6">
    <source>
        <dbReference type="HAMAP-Rule" id="MF_01161"/>
    </source>
</evidence>
<evidence type="ECO:0000256" key="5">
    <source>
        <dbReference type="ARBA" id="ARBA00048539"/>
    </source>
</evidence>
<accession>F0J313</accession>
<sequence>MAALGPFGAAPRVAVGVSGGADSMALTLLAASWARERGGDCLGLIADHGLRPVSADEASLTGRRLAALGIGYRILRLQLGPGPALQARARDARHASLAAAARGAGIVHLLLGHHAGDQDELRAMRAARGPRGLAGMAGFAARDDIVILRPLLGTDPAVLREFLSGRGIGWVEDPSNADARFERVRVRATRRQAALVPPSLDADRRAAAERDVAEILVRDVSLRPEGWAIVRAASLPVEALAVLFRVLGGAAYPPARAALERLAPELRPATLGGVRIMAAGRHGPGWLLVREAAACAPPVAAVRGAVWDGRFRVRDVPPGARTIGALGDSAAEIGRRSGLPAALRRTLPAFFGGDGVLSVPHLAGGPASAVVFAPQGPAAAAPFEPVPCG</sequence>
<dbReference type="Gene3D" id="3.40.50.620">
    <property type="entry name" value="HUPs"/>
    <property type="match status" value="1"/>
</dbReference>
<evidence type="ECO:0000313" key="8">
    <source>
        <dbReference type="EMBL" id="BAJ79802.1"/>
    </source>
</evidence>
<dbReference type="SUPFAM" id="SSF52402">
    <property type="entry name" value="Adenine nucleotide alpha hydrolases-like"/>
    <property type="match status" value="1"/>
</dbReference>
<comment type="domain">
    <text evidence="6">The N-terminal region contains the highly conserved SGGXDS motif, predicted to be a P-loop motif involved in ATP binding.</text>
</comment>
<comment type="function">
    <text evidence="6">Ligates lysine onto the cytidine present at position 34 of the AUA codon-specific tRNA(Ile) that contains the anticodon CAU, in an ATP-dependent manner. Cytidine is converted to lysidine, thus changing the amino acid specificity of the tRNA from methionine to isoleucine.</text>
</comment>
<evidence type="ECO:0000256" key="4">
    <source>
        <dbReference type="ARBA" id="ARBA00022840"/>
    </source>
</evidence>